<feature type="transmembrane region" description="Helical" evidence="1">
    <location>
        <begin position="461"/>
        <end position="481"/>
    </location>
</feature>
<evidence type="ECO:0000256" key="1">
    <source>
        <dbReference type="SAM" id="Phobius"/>
    </source>
</evidence>
<keyword evidence="3" id="KW-1185">Reference proteome</keyword>
<feature type="transmembrane region" description="Helical" evidence="1">
    <location>
        <begin position="403"/>
        <end position="424"/>
    </location>
</feature>
<organism evidence="2 3">
    <name type="scientific">Rubritalea halochordaticola</name>
    <dbReference type="NCBI Taxonomy" id="714537"/>
    <lineage>
        <taxon>Bacteria</taxon>
        <taxon>Pseudomonadati</taxon>
        <taxon>Verrucomicrobiota</taxon>
        <taxon>Verrucomicrobiia</taxon>
        <taxon>Verrucomicrobiales</taxon>
        <taxon>Rubritaleaceae</taxon>
        <taxon>Rubritalea</taxon>
    </lineage>
</organism>
<evidence type="ECO:0000313" key="3">
    <source>
        <dbReference type="Proteomes" id="UP001424741"/>
    </source>
</evidence>
<proteinExistence type="predicted"/>
<feature type="transmembrane region" description="Helical" evidence="1">
    <location>
        <begin position="289"/>
        <end position="307"/>
    </location>
</feature>
<reference evidence="2 3" key="1">
    <citation type="submission" date="2024-02" db="EMBL/GenBank/DDBJ databases">
        <title>Rubritalea halochordaticola NBRC 107102.</title>
        <authorList>
            <person name="Ichikawa N."/>
            <person name="Katano-Makiyama Y."/>
            <person name="Hidaka K."/>
        </authorList>
    </citation>
    <scope>NUCLEOTIDE SEQUENCE [LARGE SCALE GENOMIC DNA]</scope>
    <source>
        <strain evidence="2 3">NBRC 107102</strain>
    </source>
</reference>
<feature type="transmembrane region" description="Helical" evidence="1">
    <location>
        <begin position="344"/>
        <end position="366"/>
    </location>
</feature>
<dbReference type="EMBL" id="BAABRL010000001">
    <property type="protein sequence ID" value="GAA5494069.1"/>
    <property type="molecule type" value="Genomic_DNA"/>
</dbReference>
<keyword evidence="1" id="KW-1133">Transmembrane helix</keyword>
<feature type="transmembrane region" description="Helical" evidence="1">
    <location>
        <begin position="264"/>
        <end position="283"/>
    </location>
</feature>
<evidence type="ECO:0008006" key="4">
    <source>
        <dbReference type="Google" id="ProtNLM"/>
    </source>
</evidence>
<feature type="transmembrane region" description="Helical" evidence="1">
    <location>
        <begin position="378"/>
        <end position="397"/>
    </location>
</feature>
<dbReference type="RefSeq" id="WP_346187108.1">
    <property type="nucleotide sequence ID" value="NZ_BAABRL010000001.1"/>
</dbReference>
<accession>A0ABP9UUD0</accession>
<feature type="transmembrane region" description="Helical" evidence="1">
    <location>
        <begin position="190"/>
        <end position="209"/>
    </location>
</feature>
<feature type="transmembrane region" description="Helical" evidence="1">
    <location>
        <begin position="163"/>
        <end position="183"/>
    </location>
</feature>
<protein>
    <recommendedName>
        <fullName evidence="4">ABC transporter permease</fullName>
    </recommendedName>
</protein>
<keyword evidence="1" id="KW-0812">Transmembrane</keyword>
<keyword evidence="1" id="KW-0472">Membrane</keyword>
<sequence length="514" mass="56455">MNSVNEQTADQVAPESPLLRIFDFPDKISPMLVKELRQGLRGWGFVSLFIALQAIMLLFMLTLSLSKDYGDLGQDVSSMIFLFFSLAALVIQPLRGMSSLSTEIKDDTIDLMVMTKLSAWRITLGKWVSLFSQTLLLLTALLPYLILRYFFGGMQLVPELLMLFVILVLSGVSTALAVGLSALPSIILRGGAMLAVVGFSTIAIFGLFADSSSTTREILTFLAFETEGMANFFLGLLVISIYSLLFFLDFGASQIAPKAENRATPRRIVGTILLLLSFFVFSLNADETAAAVGAMFTIIAAGPLLMFSMNEPMELAPRVVRPFLNKGLLGTLSSRVLYPGWCAGSFYSVFFLALCYSIFVFILSGVPHKSGLVEMHTVIINLIGIFIAPALMARVFWRNSSNPFSTYLIFFGGLMILSIIAKIIDEASVGNPSSIILFWLPNINFFDTISSRAALNQEAHLILSLIVTGAYTICLLIISSIRGRKIYGEIEAHMRSVMKNKVEANVPNIPEKVN</sequence>
<gene>
    <name evidence="2" type="ORF">Rhal01_00225</name>
</gene>
<feature type="transmembrane region" description="Helical" evidence="1">
    <location>
        <begin position="43"/>
        <end position="64"/>
    </location>
</feature>
<name>A0ABP9UUD0_9BACT</name>
<feature type="transmembrane region" description="Helical" evidence="1">
    <location>
        <begin position="127"/>
        <end position="151"/>
    </location>
</feature>
<comment type="caution">
    <text evidence="2">The sequence shown here is derived from an EMBL/GenBank/DDBJ whole genome shotgun (WGS) entry which is preliminary data.</text>
</comment>
<feature type="transmembrane region" description="Helical" evidence="1">
    <location>
        <begin position="76"/>
        <end position="94"/>
    </location>
</feature>
<feature type="transmembrane region" description="Helical" evidence="1">
    <location>
        <begin position="229"/>
        <end position="252"/>
    </location>
</feature>
<dbReference type="Proteomes" id="UP001424741">
    <property type="component" value="Unassembled WGS sequence"/>
</dbReference>
<evidence type="ECO:0000313" key="2">
    <source>
        <dbReference type="EMBL" id="GAA5494069.1"/>
    </source>
</evidence>